<name>A0A5C6ZD24_9FLAO</name>
<feature type="signal peptide" evidence="1">
    <location>
        <begin position="1"/>
        <end position="25"/>
    </location>
</feature>
<feature type="chain" id="PRO_5023127090" evidence="1">
    <location>
        <begin position="26"/>
        <end position="93"/>
    </location>
</feature>
<organism evidence="2 3">
    <name type="scientific">Subsaximicrobium wynnwilliamsii</name>
    <dbReference type="NCBI Taxonomy" id="291179"/>
    <lineage>
        <taxon>Bacteria</taxon>
        <taxon>Pseudomonadati</taxon>
        <taxon>Bacteroidota</taxon>
        <taxon>Flavobacteriia</taxon>
        <taxon>Flavobacteriales</taxon>
        <taxon>Flavobacteriaceae</taxon>
        <taxon>Subsaximicrobium</taxon>
    </lineage>
</organism>
<gene>
    <name evidence="2" type="ORF">ESY86_18355</name>
</gene>
<dbReference type="EMBL" id="VORO01000031">
    <property type="protein sequence ID" value="TXD87022.1"/>
    <property type="molecule type" value="Genomic_DNA"/>
</dbReference>
<protein>
    <submittedName>
        <fullName evidence="2">Uncharacterized protein</fullName>
    </submittedName>
</protein>
<keyword evidence="1" id="KW-0732">Signal</keyword>
<dbReference type="RefSeq" id="WP_147088185.1">
    <property type="nucleotide sequence ID" value="NZ_VORM01000023.1"/>
</dbReference>
<reference evidence="2 3" key="1">
    <citation type="submission" date="2019-08" db="EMBL/GenBank/DDBJ databases">
        <title>Genomes of Subsaximicrobium wynnwilliamsii strains.</title>
        <authorList>
            <person name="Bowman J.P."/>
        </authorList>
    </citation>
    <scope>NUCLEOTIDE SEQUENCE [LARGE SCALE GENOMIC DNA]</scope>
    <source>
        <strain evidence="2 3">2-80-2</strain>
    </source>
</reference>
<comment type="caution">
    <text evidence="2">The sequence shown here is derived from an EMBL/GenBank/DDBJ whole genome shotgun (WGS) entry which is preliminary data.</text>
</comment>
<keyword evidence="3" id="KW-1185">Reference proteome</keyword>
<dbReference type="Proteomes" id="UP000321578">
    <property type="component" value="Unassembled WGS sequence"/>
</dbReference>
<proteinExistence type="predicted"/>
<evidence type="ECO:0000313" key="3">
    <source>
        <dbReference type="Proteomes" id="UP000321578"/>
    </source>
</evidence>
<evidence type="ECO:0000313" key="2">
    <source>
        <dbReference type="EMBL" id="TXD87022.1"/>
    </source>
</evidence>
<dbReference type="AlphaFoldDB" id="A0A5C6ZD24"/>
<sequence length="93" mass="10390">MKNVYFKILTTLTLLLSVAFGFSQSQLSKSSYEALVSDHLKSVAKDYGFTANDVKDLYINSEVFSKDSQTTSLYINQQFQGIKIHNAVSTVVI</sequence>
<accession>A0A5C6ZD24</accession>
<evidence type="ECO:0000256" key="1">
    <source>
        <dbReference type="SAM" id="SignalP"/>
    </source>
</evidence>